<dbReference type="Pfam" id="PF04264">
    <property type="entry name" value="YceI"/>
    <property type="match status" value="1"/>
</dbReference>
<dbReference type="SUPFAM" id="SSF101874">
    <property type="entry name" value="YceI-like"/>
    <property type="match status" value="1"/>
</dbReference>
<evidence type="ECO:0000313" key="4">
    <source>
        <dbReference type="Proteomes" id="UP001356170"/>
    </source>
</evidence>
<keyword evidence="4" id="KW-1185">Reference proteome</keyword>
<dbReference type="Gene3D" id="2.40.128.110">
    <property type="entry name" value="Lipid/polyisoprenoid-binding, YceI-like"/>
    <property type="match status" value="1"/>
</dbReference>
<gene>
    <name evidence="3" type="ORF">V3390_01795</name>
</gene>
<dbReference type="EMBL" id="JAZHBO010000001">
    <property type="protein sequence ID" value="MEF2154974.1"/>
    <property type="molecule type" value="Genomic_DNA"/>
</dbReference>
<comment type="caution">
    <text evidence="3">The sequence shown here is derived from an EMBL/GenBank/DDBJ whole genome shotgun (WGS) entry which is preliminary data.</text>
</comment>
<evidence type="ECO:0000256" key="1">
    <source>
        <dbReference type="SAM" id="SignalP"/>
    </source>
</evidence>
<dbReference type="RefSeq" id="WP_331703116.1">
    <property type="nucleotide sequence ID" value="NZ_JAZHBO010000001.1"/>
</dbReference>
<dbReference type="PANTHER" id="PTHR34406:SF1">
    <property type="entry name" value="PROTEIN YCEI"/>
    <property type="match status" value="1"/>
</dbReference>
<reference evidence="3 4" key="1">
    <citation type="submission" date="2024-01" db="EMBL/GenBank/DDBJ databases">
        <title>Novel species of the genus Luteimonas isolated from rivers.</title>
        <authorList>
            <person name="Lu H."/>
        </authorList>
    </citation>
    <scope>NUCLEOTIDE SEQUENCE [LARGE SCALE GENOMIC DNA]</scope>
    <source>
        <strain evidence="3 4">FXH3W</strain>
    </source>
</reference>
<dbReference type="Proteomes" id="UP001356170">
    <property type="component" value="Unassembled WGS sequence"/>
</dbReference>
<evidence type="ECO:0000313" key="3">
    <source>
        <dbReference type="EMBL" id="MEF2154974.1"/>
    </source>
</evidence>
<name>A0ABU7UWR8_9GAMM</name>
<dbReference type="SMART" id="SM00867">
    <property type="entry name" value="YceI"/>
    <property type="match status" value="1"/>
</dbReference>
<protein>
    <submittedName>
        <fullName evidence="3">YceI family protein</fullName>
    </submittedName>
</protein>
<keyword evidence="1" id="KW-0732">Signal</keyword>
<proteinExistence type="predicted"/>
<feature type="chain" id="PRO_5046081673" evidence="1">
    <location>
        <begin position="22"/>
        <end position="191"/>
    </location>
</feature>
<dbReference type="PANTHER" id="PTHR34406">
    <property type="entry name" value="PROTEIN YCEI"/>
    <property type="match status" value="1"/>
</dbReference>
<organism evidence="3 4">
    <name type="scientific">Aquilutibacter rugosus</name>
    <dbReference type="NCBI Taxonomy" id="3115820"/>
    <lineage>
        <taxon>Bacteria</taxon>
        <taxon>Pseudomonadati</taxon>
        <taxon>Pseudomonadota</taxon>
        <taxon>Gammaproteobacteria</taxon>
        <taxon>Lysobacterales</taxon>
        <taxon>Lysobacteraceae</taxon>
        <taxon>Aquilutibacter</taxon>
    </lineage>
</organism>
<evidence type="ECO:0000259" key="2">
    <source>
        <dbReference type="SMART" id="SM00867"/>
    </source>
</evidence>
<feature type="signal peptide" evidence="1">
    <location>
        <begin position="1"/>
        <end position="21"/>
    </location>
</feature>
<feature type="domain" description="Lipid/polyisoprenoid-binding YceI-like" evidence="2">
    <location>
        <begin position="25"/>
        <end position="189"/>
    </location>
</feature>
<dbReference type="InterPro" id="IPR007372">
    <property type="entry name" value="Lipid/polyisoprenoid-bd_YceI"/>
</dbReference>
<dbReference type="InterPro" id="IPR036761">
    <property type="entry name" value="TTHA0802/YceI-like_sf"/>
</dbReference>
<sequence length="191" mass="20372">MRTIKTMLAGLLLAAAVPAVAAPVTYNLDPTHTQVLVTWNHMGFSRPSANFGIDKGVLVYDAKAPQRSSVEVTLPLSLMDTFVPDLDKHLSGKDFFDAESYPNATFKSTKVTSLGKNKLKVTGNLTIKNITKPVVLDVTLNGTGVHPMVKKSAIGFNAVTTIKRSDFGVGAFAPAVSDKVDLRITAEGTTP</sequence>
<accession>A0ABU7UWR8</accession>